<sequence>MSDLAALPFDLRALEVFLAISEAGSMVAAARRLGITQPSVSQTVTEMEARIGVKLFDRQIRPIGLTAAGALLRQRASMLLAEARQIGPMLRRVGEGRLPFLRVGLVDSLSRALTPTLAGFLAEVAEQSSLLSGLTANHTAGLITRQLDLFLGAEEVEDAEGLERHLLLQEAYILLAPATLPPPTSVEDLATLAARLPLVRFSARSRTGLEIERHLRRLRLDIPRHQEFDTPLGVAAAVAAGLGWAITTPLCMAEAALPEDGTTHCHPLPGPTLSRKLVLIARQREMGDLPRRLAGLCRDALGGVGEAGDR</sequence>
<comment type="caution">
    <text evidence="6">The sequence shown here is derived from an EMBL/GenBank/DDBJ whole genome shotgun (WGS) entry which is preliminary data.</text>
</comment>
<dbReference type="PANTHER" id="PTHR30126:SF40">
    <property type="entry name" value="HTH-TYPE TRANSCRIPTIONAL REGULATOR GLTR"/>
    <property type="match status" value="1"/>
</dbReference>
<evidence type="ECO:0000256" key="3">
    <source>
        <dbReference type="ARBA" id="ARBA00023125"/>
    </source>
</evidence>
<name>A0ABR7RMC8_9PROT</name>
<dbReference type="EMBL" id="JACTVA010000021">
    <property type="protein sequence ID" value="MBC9207707.1"/>
    <property type="molecule type" value="Genomic_DNA"/>
</dbReference>
<dbReference type="RefSeq" id="WP_187784874.1">
    <property type="nucleotide sequence ID" value="NZ_JACTVA010000021.1"/>
</dbReference>
<dbReference type="SUPFAM" id="SSF53850">
    <property type="entry name" value="Periplasmic binding protein-like II"/>
    <property type="match status" value="1"/>
</dbReference>
<dbReference type="InterPro" id="IPR036388">
    <property type="entry name" value="WH-like_DNA-bd_sf"/>
</dbReference>
<feature type="domain" description="HTH lysR-type" evidence="5">
    <location>
        <begin position="9"/>
        <end position="66"/>
    </location>
</feature>
<evidence type="ECO:0000259" key="5">
    <source>
        <dbReference type="PROSITE" id="PS50931"/>
    </source>
</evidence>
<evidence type="ECO:0000313" key="6">
    <source>
        <dbReference type="EMBL" id="MBC9207707.1"/>
    </source>
</evidence>
<evidence type="ECO:0000256" key="1">
    <source>
        <dbReference type="ARBA" id="ARBA00009437"/>
    </source>
</evidence>
<dbReference type="Pfam" id="PF03466">
    <property type="entry name" value="LysR_substrate"/>
    <property type="match status" value="1"/>
</dbReference>
<dbReference type="Gene3D" id="3.40.190.10">
    <property type="entry name" value="Periplasmic binding protein-like II"/>
    <property type="match status" value="2"/>
</dbReference>
<dbReference type="SUPFAM" id="SSF46785">
    <property type="entry name" value="Winged helix' DNA-binding domain"/>
    <property type="match status" value="1"/>
</dbReference>
<keyword evidence="3" id="KW-0238">DNA-binding</keyword>
<evidence type="ECO:0000256" key="4">
    <source>
        <dbReference type="ARBA" id="ARBA00023163"/>
    </source>
</evidence>
<dbReference type="InterPro" id="IPR000847">
    <property type="entry name" value="LysR_HTH_N"/>
</dbReference>
<gene>
    <name evidence="6" type="ORF">IBL26_12755</name>
</gene>
<dbReference type="Proteomes" id="UP000626026">
    <property type="component" value="Unassembled WGS sequence"/>
</dbReference>
<proteinExistence type="inferred from homology"/>
<dbReference type="PRINTS" id="PR00039">
    <property type="entry name" value="HTHLYSR"/>
</dbReference>
<dbReference type="InterPro" id="IPR036390">
    <property type="entry name" value="WH_DNA-bd_sf"/>
</dbReference>
<accession>A0ABR7RMC8</accession>
<dbReference type="Gene3D" id="1.10.10.10">
    <property type="entry name" value="Winged helix-like DNA-binding domain superfamily/Winged helix DNA-binding domain"/>
    <property type="match status" value="1"/>
</dbReference>
<evidence type="ECO:0000313" key="7">
    <source>
        <dbReference type="Proteomes" id="UP000626026"/>
    </source>
</evidence>
<organism evidence="6 7">
    <name type="scientific">Teichococcus aerophilus</name>
    <dbReference type="NCBI Taxonomy" id="1224513"/>
    <lineage>
        <taxon>Bacteria</taxon>
        <taxon>Pseudomonadati</taxon>
        <taxon>Pseudomonadota</taxon>
        <taxon>Alphaproteobacteria</taxon>
        <taxon>Acetobacterales</taxon>
        <taxon>Roseomonadaceae</taxon>
        <taxon>Roseomonas</taxon>
    </lineage>
</organism>
<keyword evidence="7" id="KW-1185">Reference proteome</keyword>
<dbReference type="PANTHER" id="PTHR30126">
    <property type="entry name" value="HTH-TYPE TRANSCRIPTIONAL REGULATOR"/>
    <property type="match status" value="1"/>
</dbReference>
<comment type="similarity">
    <text evidence="1">Belongs to the LysR transcriptional regulatory family.</text>
</comment>
<keyword evidence="2" id="KW-0805">Transcription regulation</keyword>
<dbReference type="InterPro" id="IPR005119">
    <property type="entry name" value="LysR_subst-bd"/>
</dbReference>
<reference evidence="6 7" key="1">
    <citation type="journal article" date="2013" name="Int. J. Syst. Evol. Microbiol.">
        <title>Roseomonas aerophila sp. nov., isolated from air.</title>
        <authorList>
            <person name="Kim S.J."/>
            <person name="Weon H.Y."/>
            <person name="Ahn J.H."/>
            <person name="Hong S.B."/>
            <person name="Seok S.J."/>
            <person name="Whang K.S."/>
            <person name="Kwon S.W."/>
        </authorList>
    </citation>
    <scope>NUCLEOTIDE SEQUENCE [LARGE SCALE GENOMIC DNA]</scope>
    <source>
        <strain evidence="6 7">NBRC 108923</strain>
    </source>
</reference>
<dbReference type="Pfam" id="PF00126">
    <property type="entry name" value="HTH_1"/>
    <property type="match status" value="1"/>
</dbReference>
<protein>
    <submittedName>
        <fullName evidence="6">LysR family transcriptional regulator</fullName>
    </submittedName>
</protein>
<keyword evidence="4" id="KW-0804">Transcription</keyword>
<dbReference type="PROSITE" id="PS50931">
    <property type="entry name" value="HTH_LYSR"/>
    <property type="match status" value="1"/>
</dbReference>
<evidence type="ECO:0000256" key="2">
    <source>
        <dbReference type="ARBA" id="ARBA00023015"/>
    </source>
</evidence>